<keyword evidence="3" id="KW-1185">Reference proteome</keyword>
<dbReference type="STRING" id="563040.Saut_1388"/>
<feature type="signal peptide" evidence="1">
    <location>
        <begin position="1"/>
        <end position="17"/>
    </location>
</feature>
<dbReference type="Proteomes" id="UP000007803">
    <property type="component" value="Chromosome"/>
</dbReference>
<evidence type="ECO:0000313" key="3">
    <source>
        <dbReference type="Proteomes" id="UP000007803"/>
    </source>
</evidence>
<feature type="chain" id="PRO_5003141521" description="Periplasmic protein" evidence="1">
    <location>
        <begin position="18"/>
        <end position="160"/>
    </location>
</feature>
<evidence type="ECO:0000313" key="2">
    <source>
        <dbReference type="EMBL" id="ADN09435.1"/>
    </source>
</evidence>
<evidence type="ECO:0008006" key="4">
    <source>
        <dbReference type="Google" id="ProtNLM"/>
    </source>
</evidence>
<dbReference type="AlphaFoldDB" id="E0UTZ1"/>
<dbReference type="EMBL" id="CP002205">
    <property type="protein sequence ID" value="ADN09435.1"/>
    <property type="molecule type" value="Genomic_DNA"/>
</dbReference>
<proteinExistence type="predicted"/>
<dbReference type="RefSeq" id="WP_013327188.1">
    <property type="nucleotide sequence ID" value="NC_014506.1"/>
</dbReference>
<reference evidence="3" key="1">
    <citation type="journal article" date="2010" name="Stand. Genomic Sci.">
        <title>Complete genome sequence of Sulfurimonas autotrophica type strain (OK10).</title>
        <authorList>
            <person name="Sikorski J."/>
            <person name="Munk C."/>
            <person name="Lapidus A."/>
            <person name="Djao O."/>
            <person name="Lucas S."/>
            <person name="Glavina Del Rio T."/>
            <person name="Nolan M."/>
            <person name="Tice H."/>
            <person name="Han C."/>
            <person name="Cheng J."/>
            <person name="Tapia R."/>
            <person name="Goodwin L."/>
            <person name="Pitluck S."/>
            <person name="Liolios K."/>
            <person name="Ivanova N."/>
            <person name="Mavromatis K."/>
            <person name="Mikhailova N."/>
            <person name="Pati A."/>
            <person name="Sims D."/>
            <person name="Meincke L."/>
            <person name="Brettin T."/>
            <person name="Detter J."/>
            <person name="Chen A."/>
            <person name="Palaniappan K."/>
            <person name="Land M."/>
            <person name="Hauser L."/>
            <person name="Chang Y."/>
            <person name="Jeffries C."/>
            <person name="Rohde M."/>
            <person name="Lang E."/>
            <person name="Spring S."/>
            <person name="Goker M."/>
            <person name="Woyke T."/>
            <person name="Bristow J."/>
            <person name="Eisen J."/>
            <person name="Markowitz V."/>
            <person name="Hugenholtz P."/>
            <person name="Kyrpides N."/>
            <person name="Klenk H."/>
        </authorList>
    </citation>
    <scope>NUCLEOTIDE SEQUENCE [LARGE SCALE GENOMIC DNA]</scope>
    <source>
        <strain evidence="3">ATCC BAA-671 / DSM 16294 / JCM 11897 / OK10</strain>
    </source>
</reference>
<keyword evidence="1" id="KW-0732">Signal</keyword>
<sequence length="160" mass="18210">MIKILLFFALLTSSLYSVEMGKSGGCTLTQSNAVKIGYNNMELKEFTYTPKALSGGNFRQLFVGATLHVTLPNTHEKLFVQVLDYKPNKRIKGKPKTGKFITQFTYKGKKKIIAMDYIFDAGVMKVYAELDKATLKEVSKENKMKIWFETDVKYSLCHVK</sequence>
<accession>E0UTZ1</accession>
<gene>
    <name evidence="2" type="ordered locus">Saut_1388</name>
</gene>
<dbReference type="KEGG" id="sua:Saut_1388"/>
<dbReference type="HOGENOM" id="CLU_1651262_0_0_7"/>
<name>E0UTZ1_SULAO</name>
<dbReference type="OrthoDB" id="5292899at2"/>
<dbReference type="eggNOG" id="COG2353">
    <property type="taxonomic scope" value="Bacteria"/>
</dbReference>
<organism evidence="2 3">
    <name type="scientific">Sulfurimonas autotrophica (strain ATCC BAA-671 / DSM 16294 / JCM 11897 / OK10)</name>
    <dbReference type="NCBI Taxonomy" id="563040"/>
    <lineage>
        <taxon>Bacteria</taxon>
        <taxon>Pseudomonadati</taxon>
        <taxon>Campylobacterota</taxon>
        <taxon>Epsilonproteobacteria</taxon>
        <taxon>Campylobacterales</taxon>
        <taxon>Sulfurimonadaceae</taxon>
        <taxon>Sulfurimonas</taxon>
    </lineage>
</organism>
<protein>
    <recommendedName>
        <fullName evidence="4">Periplasmic protein</fullName>
    </recommendedName>
</protein>
<evidence type="ECO:0000256" key="1">
    <source>
        <dbReference type="SAM" id="SignalP"/>
    </source>
</evidence>